<feature type="transmembrane region" description="Helical" evidence="5">
    <location>
        <begin position="171"/>
        <end position="191"/>
    </location>
</feature>
<dbReference type="GO" id="GO:0005886">
    <property type="term" value="C:plasma membrane"/>
    <property type="evidence" value="ECO:0007669"/>
    <property type="project" value="TreeGrafter"/>
</dbReference>
<feature type="transmembrane region" description="Helical" evidence="5">
    <location>
        <begin position="509"/>
        <end position="528"/>
    </location>
</feature>
<reference evidence="6 7" key="1">
    <citation type="submission" date="2016-11" db="EMBL/GenBank/DDBJ databases">
        <authorList>
            <person name="Jaros S."/>
            <person name="Januszkiewicz K."/>
            <person name="Wedrychowicz H."/>
        </authorList>
    </citation>
    <scope>NUCLEOTIDE SEQUENCE [LARGE SCALE GENOMIC DNA]</scope>
</reference>
<feature type="transmembrane region" description="Helical" evidence="5">
    <location>
        <begin position="270"/>
        <end position="287"/>
    </location>
</feature>
<evidence type="ECO:0000256" key="5">
    <source>
        <dbReference type="SAM" id="Phobius"/>
    </source>
</evidence>
<evidence type="ECO:0000256" key="4">
    <source>
        <dbReference type="ARBA" id="ARBA00023136"/>
    </source>
</evidence>
<dbReference type="PANTHER" id="PTHR23501">
    <property type="entry name" value="MAJOR FACILITATOR SUPERFAMILY"/>
    <property type="match status" value="1"/>
</dbReference>
<feature type="transmembrane region" description="Helical" evidence="5">
    <location>
        <begin position="406"/>
        <end position="427"/>
    </location>
</feature>
<protein>
    <submittedName>
        <fullName evidence="6">BQ5605_C007g04668 protein</fullName>
    </submittedName>
</protein>
<evidence type="ECO:0000256" key="2">
    <source>
        <dbReference type="ARBA" id="ARBA00022692"/>
    </source>
</evidence>
<feature type="transmembrane region" description="Helical" evidence="5">
    <location>
        <begin position="236"/>
        <end position="258"/>
    </location>
</feature>
<name>A0A2X0P381_9BASI</name>
<dbReference type="PANTHER" id="PTHR23501:SF102">
    <property type="entry name" value="DRUG TRANSPORTER, PUTATIVE (AFU_ORTHOLOGUE AFUA_3G08530)-RELATED"/>
    <property type="match status" value="1"/>
</dbReference>
<dbReference type="Proteomes" id="UP000249464">
    <property type="component" value="Unassembled WGS sequence"/>
</dbReference>
<organism evidence="6 7">
    <name type="scientific">Microbotryum silenes-dioicae</name>
    <dbReference type="NCBI Taxonomy" id="796604"/>
    <lineage>
        <taxon>Eukaryota</taxon>
        <taxon>Fungi</taxon>
        <taxon>Dikarya</taxon>
        <taxon>Basidiomycota</taxon>
        <taxon>Pucciniomycotina</taxon>
        <taxon>Microbotryomycetes</taxon>
        <taxon>Microbotryales</taxon>
        <taxon>Microbotryaceae</taxon>
        <taxon>Microbotryum</taxon>
    </lineage>
</organism>
<dbReference type="Gene3D" id="1.20.1250.20">
    <property type="entry name" value="MFS general substrate transporter like domains"/>
    <property type="match status" value="1"/>
</dbReference>
<sequence length="556" mass="60805">MLDPLSPKPSQTEMAEFKDGSRRLFNAFARRRSRRGHRRLRQQRSQTRLRIEAVVSGSFSLPFACRVSWQHSILTAVSTALPAMAADFQSAKFSWVGSAYTLTSTALIPWTANLASSFGRRATLFGSLLLFATGSAVVGSARSMEVVILDFVVYQSEILVVDLVPLADRGAFFAIIGAVWALASAIGPPIGGALASAAAWRRLFYLNIPLTGIVSLLVLLFLRVKAPQTKFKSKIALIDYYNIVFVPGATATILVLTWGGETYPWASYKVLVPLIGGVLAMGLFLWLEKGLEHPTIPLDILRHRSSLLGLLTNFLHGIVALAAIYYLNVYFQAVKLATAADAGVHTFSLSFTIAPMAIIAGTSVVVLGKYRLQNIVDWALTVIGFGLTTLLRVHSKLTYLYQNSPTVMGVGLGILYGCLDFPVLAPLKPSQQPHAMEFFGFTHSFGQVLGISLGASILQNELSRHLPPEVVLSHFANAKYAYSAIPDIHLLPELVQLHVRRAFAQSLRMVWIVMIGLSGIAFILSWFIEDVPLTTETDENWGVSEEKVEPTPSETA</sequence>
<evidence type="ECO:0000256" key="3">
    <source>
        <dbReference type="ARBA" id="ARBA00022989"/>
    </source>
</evidence>
<accession>A0A2X0P381</accession>
<feature type="transmembrane region" description="Helical" evidence="5">
    <location>
        <begin position="307"/>
        <end position="327"/>
    </location>
</feature>
<feature type="transmembrane region" description="Helical" evidence="5">
    <location>
        <begin position="203"/>
        <end position="224"/>
    </location>
</feature>
<keyword evidence="2 5" id="KW-0812">Transmembrane</keyword>
<dbReference type="AlphaFoldDB" id="A0A2X0P381"/>
<dbReference type="STRING" id="796604.A0A2X0P381"/>
<keyword evidence="4 5" id="KW-0472">Membrane</keyword>
<dbReference type="Pfam" id="PF07690">
    <property type="entry name" value="MFS_1"/>
    <property type="match status" value="1"/>
</dbReference>
<evidence type="ECO:0000313" key="6">
    <source>
        <dbReference type="EMBL" id="SGY62230.1"/>
    </source>
</evidence>
<evidence type="ECO:0000313" key="7">
    <source>
        <dbReference type="Proteomes" id="UP000249464"/>
    </source>
</evidence>
<dbReference type="EMBL" id="FQNC01000045">
    <property type="protein sequence ID" value="SGY62230.1"/>
    <property type="molecule type" value="Genomic_DNA"/>
</dbReference>
<evidence type="ECO:0000256" key="1">
    <source>
        <dbReference type="ARBA" id="ARBA00004141"/>
    </source>
</evidence>
<dbReference type="InterPro" id="IPR011701">
    <property type="entry name" value="MFS"/>
</dbReference>
<dbReference type="SUPFAM" id="SSF103473">
    <property type="entry name" value="MFS general substrate transporter"/>
    <property type="match status" value="1"/>
</dbReference>
<feature type="transmembrane region" description="Helical" evidence="5">
    <location>
        <begin position="347"/>
        <end position="368"/>
    </location>
</feature>
<feature type="transmembrane region" description="Helical" evidence="5">
    <location>
        <begin position="375"/>
        <end position="394"/>
    </location>
</feature>
<feature type="transmembrane region" description="Helical" evidence="5">
    <location>
        <begin position="122"/>
        <end position="141"/>
    </location>
</feature>
<keyword evidence="7" id="KW-1185">Reference proteome</keyword>
<dbReference type="GO" id="GO:0022857">
    <property type="term" value="F:transmembrane transporter activity"/>
    <property type="evidence" value="ECO:0007669"/>
    <property type="project" value="InterPro"/>
</dbReference>
<gene>
    <name evidence="6" type="primary">BQ5605_C007g04668</name>
    <name evidence="6" type="ORF">BQ5605_C007G04668</name>
</gene>
<comment type="subcellular location">
    <subcellularLocation>
        <location evidence="1">Membrane</location>
        <topology evidence="1">Multi-pass membrane protein</topology>
    </subcellularLocation>
</comment>
<dbReference type="InterPro" id="IPR036259">
    <property type="entry name" value="MFS_trans_sf"/>
</dbReference>
<proteinExistence type="predicted"/>
<keyword evidence="3 5" id="KW-1133">Transmembrane helix</keyword>